<dbReference type="SUPFAM" id="SSF89360">
    <property type="entry name" value="HesB-like domain"/>
    <property type="match status" value="1"/>
</dbReference>
<dbReference type="Proteomes" id="UP000199668">
    <property type="component" value="Unassembled WGS sequence"/>
</dbReference>
<reference evidence="2 3" key="1">
    <citation type="submission" date="2016-10" db="EMBL/GenBank/DDBJ databases">
        <authorList>
            <person name="de Groot N.N."/>
        </authorList>
    </citation>
    <scope>NUCLEOTIDE SEQUENCE [LARGE SCALE GENOMIC DNA]</scope>
    <source>
        <strain evidence="2 3">CGMCC 1.6134</strain>
    </source>
</reference>
<name>A0A1I4K5L9_9BACI</name>
<accession>A0A1I4K5L9</accession>
<dbReference type="AlphaFoldDB" id="A0A1I4K5L9"/>
<evidence type="ECO:0000259" key="1">
    <source>
        <dbReference type="Pfam" id="PF01521"/>
    </source>
</evidence>
<evidence type="ECO:0000313" key="3">
    <source>
        <dbReference type="Proteomes" id="UP000199668"/>
    </source>
</evidence>
<dbReference type="Pfam" id="PF01521">
    <property type="entry name" value="Fe-S_biosyn"/>
    <property type="match status" value="1"/>
</dbReference>
<feature type="domain" description="Core" evidence="1">
    <location>
        <begin position="4"/>
        <end position="93"/>
    </location>
</feature>
<dbReference type="InterPro" id="IPR000361">
    <property type="entry name" value="ATAP_core_dom"/>
</dbReference>
<keyword evidence="3" id="KW-1185">Reference proteome</keyword>
<dbReference type="EMBL" id="FOTY01000004">
    <property type="protein sequence ID" value="SFL74060.1"/>
    <property type="molecule type" value="Genomic_DNA"/>
</dbReference>
<dbReference type="RefSeq" id="WP_245736854.1">
    <property type="nucleotide sequence ID" value="NZ_FOTY01000004.1"/>
</dbReference>
<proteinExistence type="predicted"/>
<sequence length="101" mass="11363">MASFTVKKEAARLYKQEMELEEGDYVRLFVRVGGVGSGGYSMGVAKEKPEAGSDVLQADGIYFFVNPQDQWYMNGMVISYDPQIDLLTFENPNIQDVTNPR</sequence>
<dbReference type="Gene3D" id="2.60.300.12">
    <property type="entry name" value="HesB-like domain"/>
    <property type="match status" value="1"/>
</dbReference>
<protein>
    <submittedName>
        <fullName evidence="2">Uncharacterized protein YneR</fullName>
    </submittedName>
</protein>
<organism evidence="2 3">
    <name type="scientific">Salibacterium qingdaonense</name>
    <dbReference type="NCBI Taxonomy" id="266892"/>
    <lineage>
        <taxon>Bacteria</taxon>
        <taxon>Bacillati</taxon>
        <taxon>Bacillota</taxon>
        <taxon>Bacilli</taxon>
        <taxon>Bacillales</taxon>
        <taxon>Bacillaceae</taxon>
    </lineage>
</organism>
<dbReference type="STRING" id="266892.SAMN04488054_104127"/>
<gene>
    <name evidence="2" type="ORF">SAMN04488054_104127</name>
</gene>
<dbReference type="InterPro" id="IPR035903">
    <property type="entry name" value="HesB-like_dom_sf"/>
</dbReference>
<evidence type="ECO:0000313" key="2">
    <source>
        <dbReference type="EMBL" id="SFL74060.1"/>
    </source>
</evidence>